<dbReference type="Gene3D" id="3.40.50.720">
    <property type="entry name" value="NAD(P)-binding Rossmann-like Domain"/>
    <property type="match status" value="1"/>
</dbReference>
<keyword evidence="4" id="KW-1185">Reference proteome</keyword>
<dbReference type="PRINTS" id="PR00081">
    <property type="entry name" value="GDHRDH"/>
</dbReference>
<protein>
    <submittedName>
        <fullName evidence="3">Short-chain dehydrogenase</fullName>
    </submittedName>
</protein>
<dbReference type="EMBL" id="AP027080">
    <property type="protein sequence ID" value="BDU71790.1"/>
    <property type="molecule type" value="Genomic_DNA"/>
</dbReference>
<dbReference type="CDD" id="cd05327">
    <property type="entry name" value="retinol-DH_like_SDR_c_like"/>
    <property type="match status" value="1"/>
</dbReference>
<evidence type="ECO:0000313" key="4">
    <source>
        <dbReference type="Proteomes" id="UP001238179"/>
    </source>
</evidence>
<dbReference type="PANTHER" id="PTHR43157">
    <property type="entry name" value="PHOSPHATIDYLINOSITOL-GLYCAN BIOSYNTHESIS CLASS F PROTEIN-RELATED"/>
    <property type="match status" value="1"/>
</dbReference>
<dbReference type="RefSeq" id="WP_316414693.1">
    <property type="nucleotide sequence ID" value="NZ_AP027080.1"/>
</dbReference>
<dbReference type="GO" id="GO:0016491">
    <property type="term" value="F:oxidoreductase activity"/>
    <property type="evidence" value="ECO:0007669"/>
    <property type="project" value="UniProtKB-KW"/>
</dbReference>
<evidence type="ECO:0000313" key="3">
    <source>
        <dbReference type="EMBL" id="BDU71790.1"/>
    </source>
</evidence>
<dbReference type="KEGG" id="msil:METEAL_09640"/>
<dbReference type="SUPFAM" id="SSF51735">
    <property type="entry name" value="NAD(P)-binding Rossmann-fold domains"/>
    <property type="match status" value="1"/>
</dbReference>
<dbReference type="InterPro" id="IPR036291">
    <property type="entry name" value="NAD(P)-bd_dom_sf"/>
</dbReference>
<dbReference type="NCBIfam" id="NF004846">
    <property type="entry name" value="PRK06197.1"/>
    <property type="match status" value="1"/>
</dbReference>
<dbReference type="AlphaFoldDB" id="A0AA48GPJ2"/>
<comment type="similarity">
    <text evidence="2">Belongs to the short-chain dehydrogenases/reductases (SDR) family.</text>
</comment>
<evidence type="ECO:0000256" key="1">
    <source>
        <dbReference type="ARBA" id="ARBA00023002"/>
    </source>
</evidence>
<evidence type="ECO:0000256" key="2">
    <source>
        <dbReference type="RuleBase" id="RU000363"/>
    </source>
</evidence>
<gene>
    <name evidence="3" type="ORF">METEAL_09640</name>
</gene>
<dbReference type="Proteomes" id="UP001238179">
    <property type="component" value="Chromosome"/>
</dbReference>
<dbReference type="PRINTS" id="PR00080">
    <property type="entry name" value="SDRFAMILY"/>
</dbReference>
<organism evidence="3 4">
    <name type="scientific">Mesoterricola silvestris</name>
    <dbReference type="NCBI Taxonomy" id="2927979"/>
    <lineage>
        <taxon>Bacteria</taxon>
        <taxon>Pseudomonadati</taxon>
        <taxon>Acidobacteriota</taxon>
        <taxon>Holophagae</taxon>
        <taxon>Holophagales</taxon>
        <taxon>Holophagaceae</taxon>
        <taxon>Mesoterricola</taxon>
    </lineage>
</organism>
<dbReference type="NCBIfam" id="NF004513">
    <property type="entry name" value="PRK05854.1"/>
    <property type="match status" value="1"/>
</dbReference>
<accession>A0AA48GPJ2</accession>
<dbReference type="InterPro" id="IPR002347">
    <property type="entry name" value="SDR_fam"/>
</dbReference>
<dbReference type="Pfam" id="PF00106">
    <property type="entry name" value="adh_short"/>
    <property type="match status" value="1"/>
</dbReference>
<keyword evidence="1" id="KW-0560">Oxidoreductase</keyword>
<sequence>MTSKGIPRAWSVQDIPDQTGRVALVTGANSGTGLEAAKALAGRGAHVILACRRLERALGAEQAIFSAHPGASLERVELDLGSLDSVGEAARTVLKRHGRLDLLINNAGVMIPPYGRTSEGFELQFGTNHLGHFALTGHLLPLLQATPGSRVVTMSSGVHRVGRIRFEDLHFARGYRAWAAYAQSKIANLMFTFELQRRLARAGSGTLAVAAHPGWSRTELQRHATRNPVMRFLMAAFAPFFSQDAAQGALPLLRAAVDPEAEGSAYYGPAQYSELVGPPVRVQPGVRARDEEVQARLWRVSERLTRVAYPV</sequence>
<name>A0AA48GPJ2_9BACT</name>
<reference evidence="4" key="1">
    <citation type="journal article" date="2023" name="Int. J. Syst. Evol. Microbiol.">
        <title>Mesoterricola silvestris gen. nov., sp. nov., Mesoterricola sediminis sp. nov., Geothrix oryzae sp. nov., Geothrix edaphica sp. nov., Geothrix rubra sp. nov., and Geothrix limicola sp. nov., six novel members of Acidobacteriota isolated from soils.</title>
        <authorList>
            <person name="Itoh H."/>
            <person name="Sugisawa Y."/>
            <person name="Mise K."/>
            <person name="Xu Z."/>
            <person name="Kuniyasu M."/>
            <person name="Ushijima N."/>
            <person name="Kawano K."/>
            <person name="Kobayashi E."/>
            <person name="Shiratori Y."/>
            <person name="Masuda Y."/>
            <person name="Senoo K."/>
        </authorList>
    </citation>
    <scope>NUCLEOTIDE SEQUENCE [LARGE SCALE GENOMIC DNA]</scope>
    <source>
        <strain evidence="4">W79</strain>
    </source>
</reference>
<proteinExistence type="inferred from homology"/>
<dbReference type="PANTHER" id="PTHR43157:SF31">
    <property type="entry name" value="PHOSPHATIDYLINOSITOL-GLYCAN BIOSYNTHESIS CLASS F PROTEIN"/>
    <property type="match status" value="1"/>
</dbReference>